<dbReference type="PANTHER" id="PTHR45763:SF51">
    <property type="entry name" value="ALPHA_BETA-HYDROLASES SUPERFAMILY PROTEIN"/>
    <property type="match status" value="1"/>
</dbReference>
<proteinExistence type="predicted"/>
<dbReference type="InterPro" id="IPR029058">
    <property type="entry name" value="AB_hydrolase_fold"/>
</dbReference>
<keyword evidence="2" id="KW-0378">Hydrolase</keyword>
<dbReference type="PANTHER" id="PTHR45763">
    <property type="entry name" value="HYDROLASE, ALPHA/BETA FOLD FAMILY PROTEIN, EXPRESSED-RELATED"/>
    <property type="match status" value="1"/>
</dbReference>
<name>A0A443NV09_9MAGN</name>
<dbReference type="GO" id="GO:0016787">
    <property type="term" value="F:hydrolase activity"/>
    <property type="evidence" value="ECO:0007669"/>
    <property type="project" value="UniProtKB-KW"/>
</dbReference>
<sequence length="518" mass="59071">MLEEIAGFLLVALGGWIYKAIQPPPPRLCGSPNGPPVTATRVKLRDGRHLAYKERGVPKEKAKYKIIVAHGIADSKEFIIPVSKELVEELGLYLLSFDRAGYGESDPNPKRSVKSEAFDMQELADQLEIGPRFYVIGISMGAYAAWSCLKHIPHRLAGVALVVPIINYWWPSFPANLCSEAYRTLLVQDQWALRIAHYAPHLVYWWATQKWFPAFSALEGTLKIFSQKDREIIQKMSANQPTTTEDNARQQGDFESIHRDIIVGFSTWDFDPMDLSNPFPHKGSVHIWQGYEDKLVPFLLQRYVSKRLPWIQYHELADCGHLLIKSDGVSDEILRALWRSLAANVSGDAYRTLLPQDQWALRIAHYAPHLVFWWATQKWFPSFGVTEGHPATSSQKDREIIQMSATQKMADQEKATQQGAFESIHRDLIVAFSKWDFDPMDLNNPFPHKQSVHIWQGYEDKLFPAILQRYVSKKLPWIQYHELADCGHMLVHVDGMSDEILRALLGEVSSASLADIPD</sequence>
<feature type="domain" description="AB hydrolase-1" evidence="1">
    <location>
        <begin position="66"/>
        <end position="325"/>
    </location>
</feature>
<dbReference type="AlphaFoldDB" id="A0A443NV09"/>
<keyword evidence="3" id="KW-1185">Reference proteome</keyword>
<evidence type="ECO:0000313" key="2">
    <source>
        <dbReference type="EMBL" id="RWR82336.1"/>
    </source>
</evidence>
<reference evidence="2 3" key="1">
    <citation type="journal article" date="2019" name="Nat. Plants">
        <title>Stout camphor tree genome fills gaps in understanding of flowering plant genome evolution.</title>
        <authorList>
            <person name="Chaw S.M."/>
            <person name="Liu Y.C."/>
            <person name="Wu Y.W."/>
            <person name="Wang H.Y."/>
            <person name="Lin C.I."/>
            <person name="Wu C.S."/>
            <person name="Ke H.M."/>
            <person name="Chang L.Y."/>
            <person name="Hsu C.Y."/>
            <person name="Yang H.T."/>
            <person name="Sudianto E."/>
            <person name="Hsu M.H."/>
            <person name="Wu K.P."/>
            <person name="Wang L.N."/>
            <person name="Leebens-Mack J.H."/>
            <person name="Tsai I.J."/>
        </authorList>
    </citation>
    <scope>NUCLEOTIDE SEQUENCE [LARGE SCALE GENOMIC DNA]</scope>
    <source>
        <strain evidence="3">cv. Chaw 1501</strain>
        <tissue evidence="2">Young leaves</tissue>
    </source>
</reference>
<dbReference type="Pfam" id="PF12697">
    <property type="entry name" value="Abhydrolase_6"/>
    <property type="match status" value="1"/>
</dbReference>
<evidence type="ECO:0000259" key="1">
    <source>
        <dbReference type="Pfam" id="PF12697"/>
    </source>
</evidence>
<evidence type="ECO:0000313" key="3">
    <source>
        <dbReference type="Proteomes" id="UP000283530"/>
    </source>
</evidence>
<accession>A0A443NV09</accession>
<protein>
    <submittedName>
        <fullName evidence="2">Putative alpha/Beta hydrolase fold protein</fullName>
    </submittedName>
</protein>
<dbReference type="FunFam" id="3.40.50.1820:FF:000270">
    <property type="entry name" value="Alpha/beta-Hydrolases superfamily protein"/>
    <property type="match status" value="1"/>
</dbReference>
<dbReference type="OrthoDB" id="294702at2759"/>
<gene>
    <name evidence="2" type="ORF">CKAN_01105200</name>
</gene>
<dbReference type="InterPro" id="IPR000073">
    <property type="entry name" value="AB_hydrolase_1"/>
</dbReference>
<dbReference type="Gene3D" id="3.40.50.1820">
    <property type="entry name" value="alpha/beta hydrolase"/>
    <property type="match status" value="2"/>
</dbReference>
<dbReference type="Proteomes" id="UP000283530">
    <property type="component" value="Unassembled WGS sequence"/>
</dbReference>
<comment type="caution">
    <text evidence="2">The sequence shown here is derived from an EMBL/GenBank/DDBJ whole genome shotgun (WGS) entry which is preliminary data.</text>
</comment>
<organism evidence="2 3">
    <name type="scientific">Cinnamomum micranthum f. kanehirae</name>
    <dbReference type="NCBI Taxonomy" id="337451"/>
    <lineage>
        <taxon>Eukaryota</taxon>
        <taxon>Viridiplantae</taxon>
        <taxon>Streptophyta</taxon>
        <taxon>Embryophyta</taxon>
        <taxon>Tracheophyta</taxon>
        <taxon>Spermatophyta</taxon>
        <taxon>Magnoliopsida</taxon>
        <taxon>Magnoliidae</taxon>
        <taxon>Laurales</taxon>
        <taxon>Lauraceae</taxon>
        <taxon>Cinnamomum</taxon>
    </lineage>
</organism>
<dbReference type="SUPFAM" id="SSF53474">
    <property type="entry name" value="alpha/beta-Hydrolases"/>
    <property type="match status" value="2"/>
</dbReference>
<dbReference type="EMBL" id="QPKB01000004">
    <property type="protein sequence ID" value="RWR82336.1"/>
    <property type="molecule type" value="Genomic_DNA"/>
</dbReference>
<dbReference type="STRING" id="337451.A0A443NV09"/>